<keyword evidence="5 7" id="KW-1133">Transmembrane helix</keyword>
<dbReference type="SUPFAM" id="SSF161098">
    <property type="entry name" value="MetI-like"/>
    <property type="match status" value="1"/>
</dbReference>
<feature type="domain" description="ABC transmembrane type-1" evidence="8">
    <location>
        <begin position="71"/>
        <end position="284"/>
    </location>
</feature>
<reference evidence="9" key="1">
    <citation type="submission" date="2021-01" db="EMBL/GenBank/DDBJ databases">
        <title>Description of Breznakiella homolactica.</title>
        <authorList>
            <person name="Song Y."/>
            <person name="Brune A."/>
        </authorList>
    </citation>
    <scope>NUCLEOTIDE SEQUENCE</scope>
    <source>
        <strain evidence="9">RmG30</strain>
    </source>
</reference>
<dbReference type="RefSeq" id="WP_215627410.1">
    <property type="nucleotide sequence ID" value="NZ_CP067089.2"/>
</dbReference>
<evidence type="ECO:0000256" key="7">
    <source>
        <dbReference type="RuleBase" id="RU363032"/>
    </source>
</evidence>
<comment type="similarity">
    <text evidence="7">Belongs to the binding-protein-dependent transport system permease family.</text>
</comment>
<keyword evidence="6 7" id="KW-0472">Membrane</keyword>
<evidence type="ECO:0000256" key="1">
    <source>
        <dbReference type="ARBA" id="ARBA00004651"/>
    </source>
</evidence>
<dbReference type="GO" id="GO:0055085">
    <property type="term" value="P:transmembrane transport"/>
    <property type="evidence" value="ECO:0007669"/>
    <property type="project" value="InterPro"/>
</dbReference>
<feature type="transmembrane region" description="Helical" evidence="7">
    <location>
        <begin position="21"/>
        <end position="41"/>
    </location>
</feature>
<dbReference type="PANTHER" id="PTHR30193">
    <property type="entry name" value="ABC TRANSPORTER PERMEASE PROTEIN"/>
    <property type="match status" value="1"/>
</dbReference>
<keyword evidence="4 7" id="KW-0812">Transmembrane</keyword>
<feature type="transmembrane region" description="Helical" evidence="7">
    <location>
        <begin position="204"/>
        <end position="228"/>
    </location>
</feature>
<dbReference type="Proteomes" id="UP000595917">
    <property type="component" value="Chromosome"/>
</dbReference>
<feature type="transmembrane region" description="Helical" evidence="7">
    <location>
        <begin position="268"/>
        <end position="285"/>
    </location>
</feature>
<accession>A0A7T7XPI8</accession>
<dbReference type="EMBL" id="CP067089">
    <property type="protein sequence ID" value="QQO10106.1"/>
    <property type="molecule type" value="Genomic_DNA"/>
</dbReference>
<dbReference type="InterPro" id="IPR035906">
    <property type="entry name" value="MetI-like_sf"/>
</dbReference>
<dbReference type="GO" id="GO:0005886">
    <property type="term" value="C:plasma membrane"/>
    <property type="evidence" value="ECO:0007669"/>
    <property type="project" value="UniProtKB-SubCell"/>
</dbReference>
<evidence type="ECO:0000256" key="2">
    <source>
        <dbReference type="ARBA" id="ARBA00022448"/>
    </source>
</evidence>
<dbReference type="InterPro" id="IPR051393">
    <property type="entry name" value="ABC_transporter_permease"/>
</dbReference>
<feature type="transmembrane region" description="Helical" evidence="7">
    <location>
        <begin position="75"/>
        <end position="97"/>
    </location>
</feature>
<dbReference type="KEGG" id="bhc:JFL75_04085"/>
<evidence type="ECO:0000313" key="9">
    <source>
        <dbReference type="EMBL" id="QQO10106.1"/>
    </source>
</evidence>
<name>A0A7T7XPI8_9SPIR</name>
<feature type="transmembrane region" description="Helical" evidence="7">
    <location>
        <begin position="160"/>
        <end position="183"/>
    </location>
</feature>
<proteinExistence type="inferred from homology"/>
<gene>
    <name evidence="9" type="ORF">JFL75_04085</name>
</gene>
<evidence type="ECO:0000256" key="3">
    <source>
        <dbReference type="ARBA" id="ARBA00022475"/>
    </source>
</evidence>
<keyword evidence="3" id="KW-1003">Cell membrane</keyword>
<dbReference type="AlphaFoldDB" id="A0A7T7XPI8"/>
<dbReference type="PROSITE" id="PS50928">
    <property type="entry name" value="ABC_TM1"/>
    <property type="match status" value="1"/>
</dbReference>
<evidence type="ECO:0000256" key="4">
    <source>
        <dbReference type="ARBA" id="ARBA00022692"/>
    </source>
</evidence>
<comment type="subcellular location">
    <subcellularLocation>
        <location evidence="1 7">Cell membrane</location>
        <topology evidence="1 7">Multi-pass membrane protein</topology>
    </subcellularLocation>
</comment>
<dbReference type="InterPro" id="IPR000515">
    <property type="entry name" value="MetI-like"/>
</dbReference>
<evidence type="ECO:0000259" key="8">
    <source>
        <dbReference type="PROSITE" id="PS50928"/>
    </source>
</evidence>
<dbReference type="PANTHER" id="PTHR30193:SF37">
    <property type="entry name" value="INNER MEMBRANE ABC TRANSPORTER PERMEASE PROTEIN YCJO"/>
    <property type="match status" value="1"/>
</dbReference>
<dbReference type="Pfam" id="PF00528">
    <property type="entry name" value="BPD_transp_1"/>
    <property type="match status" value="1"/>
</dbReference>
<feature type="transmembrane region" description="Helical" evidence="7">
    <location>
        <begin position="109"/>
        <end position="130"/>
    </location>
</feature>
<evidence type="ECO:0000256" key="5">
    <source>
        <dbReference type="ARBA" id="ARBA00022989"/>
    </source>
</evidence>
<protein>
    <submittedName>
        <fullName evidence="9">Sugar ABC transporter permease</fullName>
    </submittedName>
</protein>
<keyword evidence="10" id="KW-1185">Reference proteome</keyword>
<dbReference type="Gene3D" id="1.10.3720.10">
    <property type="entry name" value="MetI-like"/>
    <property type="match status" value="1"/>
</dbReference>
<evidence type="ECO:0000313" key="10">
    <source>
        <dbReference type="Proteomes" id="UP000595917"/>
    </source>
</evidence>
<sequence length="295" mass="33180">MKNTIQKIAKNKHCYIWISPFYIVFAVFTVYPMLYGLWVSLTNSNGFDAPRFIGFTNYLRLFQDPLFWKSLWNTLVLWALIVPLRTLLALVFAAVLNSPHTVGRRVYSVIMLLPYVTAVLVIANIFRMLFTTQGGLINVLLGHIGIPPVGWLDTVQMSKISIAIMNIWRMTGYFTIVMLAGMQKISSSVNEAASLDGAGPFRKFFSVTVPLMKPEIFFVLLISTIWVLQNMGDVMVLTRGGPLNSSLNLVYYIYQNAFLYSKVGYSSAMSYVLFLLLMGFSVLSVKRNVSGDGAK</sequence>
<organism evidence="9 10">
    <name type="scientific">Breznakiella homolactica</name>
    <dbReference type="NCBI Taxonomy" id="2798577"/>
    <lineage>
        <taxon>Bacteria</taxon>
        <taxon>Pseudomonadati</taxon>
        <taxon>Spirochaetota</taxon>
        <taxon>Spirochaetia</taxon>
        <taxon>Spirochaetales</taxon>
        <taxon>Breznakiellaceae</taxon>
        <taxon>Breznakiella</taxon>
    </lineage>
</organism>
<dbReference type="CDD" id="cd06261">
    <property type="entry name" value="TM_PBP2"/>
    <property type="match status" value="1"/>
</dbReference>
<keyword evidence="2 7" id="KW-0813">Transport</keyword>
<evidence type="ECO:0000256" key="6">
    <source>
        <dbReference type="ARBA" id="ARBA00023136"/>
    </source>
</evidence>